<dbReference type="AlphaFoldDB" id="A0A2D0N774"/>
<dbReference type="EMBL" id="PDUD01000026">
    <property type="protein sequence ID" value="PHN04317.1"/>
    <property type="molecule type" value="Genomic_DNA"/>
</dbReference>
<dbReference type="PANTHER" id="PTHR34220">
    <property type="entry name" value="SENSOR HISTIDINE KINASE YPDA"/>
    <property type="match status" value="1"/>
</dbReference>
<feature type="transmembrane region" description="Helical" evidence="1">
    <location>
        <begin position="131"/>
        <end position="152"/>
    </location>
</feature>
<keyword evidence="1" id="KW-0472">Membrane</keyword>
<feature type="domain" description="Signal transduction histidine kinase internal region" evidence="2">
    <location>
        <begin position="168"/>
        <end position="247"/>
    </location>
</feature>
<organism evidence="3 4">
    <name type="scientific">Flavilitoribacter nigricans (strain ATCC 23147 / DSM 23189 / NBRC 102662 / NCIMB 1420 / SS-2)</name>
    <name type="common">Lewinella nigricans</name>
    <dbReference type="NCBI Taxonomy" id="1122177"/>
    <lineage>
        <taxon>Bacteria</taxon>
        <taxon>Pseudomonadati</taxon>
        <taxon>Bacteroidota</taxon>
        <taxon>Saprospiria</taxon>
        <taxon>Saprospirales</taxon>
        <taxon>Lewinellaceae</taxon>
        <taxon>Flavilitoribacter</taxon>
    </lineage>
</organism>
<evidence type="ECO:0000313" key="3">
    <source>
        <dbReference type="EMBL" id="PHN04317.1"/>
    </source>
</evidence>
<sequence>MNENKENSVALLIRRAWLRRKDIIVEVIFWLVLYFYYVSTAWPTYTDKAALFEKLLVKTGLQIVLSYVIISVLLPRLLHRKRRILFLLTSLASVYITYVLYTAYRHFYFDPKYPDIYKGFDFYDRILDANFFFTEISWFLFPVAILTALKYYRDQREVMSLREQKRITELKLLKNQLNPHFLFNTLNNLYVLALKKSDKTPELIAKLSAILDYMLYHCDDRYVALTSEIRLMNNYIDLEKIRYGDRVIVDFDYKIEKAIEIAPLILLTFLENAYKHGVKEEVGQARIQMKLRAGREEIFFEICNSKPASRQNGANGQTASIGLRNIKKQLDFLYPQRNWLEVEDRADFYAVTLKLKPHAISVPDH</sequence>
<dbReference type="InterPro" id="IPR010559">
    <property type="entry name" value="Sig_transdc_His_kin_internal"/>
</dbReference>
<dbReference type="GO" id="GO:0000155">
    <property type="term" value="F:phosphorelay sensor kinase activity"/>
    <property type="evidence" value="ECO:0007669"/>
    <property type="project" value="InterPro"/>
</dbReference>
<evidence type="ECO:0000256" key="1">
    <source>
        <dbReference type="SAM" id="Phobius"/>
    </source>
</evidence>
<reference evidence="3 4" key="1">
    <citation type="submission" date="2017-10" db="EMBL/GenBank/DDBJ databases">
        <title>The draft genome sequence of Lewinella nigricans NBRC 102662.</title>
        <authorList>
            <person name="Wang K."/>
        </authorList>
    </citation>
    <scope>NUCLEOTIDE SEQUENCE [LARGE SCALE GENOMIC DNA]</scope>
    <source>
        <strain evidence="3 4">NBRC 102662</strain>
    </source>
</reference>
<proteinExistence type="predicted"/>
<evidence type="ECO:0000259" key="2">
    <source>
        <dbReference type="Pfam" id="PF06580"/>
    </source>
</evidence>
<keyword evidence="1" id="KW-0812">Transmembrane</keyword>
<dbReference type="RefSeq" id="WP_099152343.1">
    <property type="nucleotide sequence ID" value="NZ_PDUD01000026.1"/>
</dbReference>
<dbReference type="InterPro" id="IPR050640">
    <property type="entry name" value="Bact_2-comp_sensor_kinase"/>
</dbReference>
<feature type="transmembrane region" description="Helical" evidence="1">
    <location>
        <begin position="85"/>
        <end position="104"/>
    </location>
</feature>
<keyword evidence="4" id="KW-1185">Reference proteome</keyword>
<accession>A0A2D0N774</accession>
<keyword evidence="1" id="KW-1133">Transmembrane helix</keyword>
<feature type="transmembrane region" description="Helical" evidence="1">
    <location>
        <begin position="23"/>
        <end position="39"/>
    </location>
</feature>
<dbReference type="PANTHER" id="PTHR34220:SF7">
    <property type="entry name" value="SENSOR HISTIDINE KINASE YPDA"/>
    <property type="match status" value="1"/>
</dbReference>
<feature type="transmembrane region" description="Helical" evidence="1">
    <location>
        <begin position="59"/>
        <end position="78"/>
    </location>
</feature>
<gene>
    <name evidence="3" type="ORF">CRP01_22405</name>
</gene>
<name>A0A2D0N774_FLAN2</name>
<evidence type="ECO:0000313" key="4">
    <source>
        <dbReference type="Proteomes" id="UP000223913"/>
    </source>
</evidence>
<dbReference type="Proteomes" id="UP000223913">
    <property type="component" value="Unassembled WGS sequence"/>
</dbReference>
<protein>
    <recommendedName>
        <fullName evidence="2">Signal transduction histidine kinase internal region domain-containing protein</fullName>
    </recommendedName>
</protein>
<comment type="caution">
    <text evidence="3">The sequence shown here is derived from an EMBL/GenBank/DDBJ whole genome shotgun (WGS) entry which is preliminary data.</text>
</comment>
<dbReference type="OrthoDB" id="9792992at2"/>
<dbReference type="GO" id="GO:0016020">
    <property type="term" value="C:membrane"/>
    <property type="evidence" value="ECO:0007669"/>
    <property type="project" value="InterPro"/>
</dbReference>
<dbReference type="Pfam" id="PF06580">
    <property type="entry name" value="His_kinase"/>
    <property type="match status" value="1"/>
</dbReference>